<dbReference type="EC" id="4.3.2.2" evidence="3 4"/>
<evidence type="ECO:0000256" key="1">
    <source>
        <dbReference type="ARBA" id="ARBA00022605"/>
    </source>
</evidence>
<evidence type="ECO:0000313" key="6">
    <source>
        <dbReference type="EMBL" id="CBH21358.1"/>
    </source>
</evidence>
<dbReference type="Pfam" id="PF00206">
    <property type="entry name" value="Lyase_1"/>
    <property type="match status" value="1"/>
</dbReference>
<dbReference type="InterPro" id="IPR019468">
    <property type="entry name" value="AdenyloSucc_lyase_C"/>
</dbReference>
<comment type="catalytic activity">
    <reaction evidence="4">
        <text>N(6)-(1,2-dicarboxyethyl)-AMP = fumarate + AMP</text>
        <dbReference type="Rhea" id="RHEA:16853"/>
        <dbReference type="ChEBI" id="CHEBI:29806"/>
        <dbReference type="ChEBI" id="CHEBI:57567"/>
        <dbReference type="ChEBI" id="CHEBI:456215"/>
        <dbReference type="EC" id="4.3.2.2"/>
    </reaction>
</comment>
<dbReference type="Gene3D" id="1.10.275.60">
    <property type="match status" value="1"/>
</dbReference>
<dbReference type="InterPro" id="IPR000362">
    <property type="entry name" value="Fumarate_lyase_fam"/>
</dbReference>
<dbReference type="Pfam" id="PF10397">
    <property type="entry name" value="ADSL_C"/>
    <property type="match status" value="1"/>
</dbReference>
<proteinExistence type="inferred from homology"/>
<dbReference type="KEGG" id="cst:CLOST_1238"/>
<dbReference type="CDD" id="cd03302">
    <property type="entry name" value="Adenylsuccinate_lyase_2"/>
    <property type="match status" value="1"/>
</dbReference>
<name>E3PY43_ACESD</name>
<keyword evidence="2 4" id="KW-0456">Lyase</keyword>
<dbReference type="GO" id="GO:0070626">
    <property type="term" value="F:(S)-2-(5-amino-1-(5-phospho-D-ribosyl)imidazole-4-carboxamido) succinate lyase (fumarate-forming) activity"/>
    <property type="evidence" value="ECO:0007669"/>
    <property type="project" value="TreeGrafter"/>
</dbReference>
<evidence type="ECO:0000259" key="5">
    <source>
        <dbReference type="SMART" id="SM00998"/>
    </source>
</evidence>
<dbReference type="GO" id="GO:0044208">
    <property type="term" value="P:'de novo' AMP biosynthetic process"/>
    <property type="evidence" value="ECO:0007669"/>
    <property type="project" value="UniProtKB-UniPathway"/>
</dbReference>
<dbReference type="eggNOG" id="COG0015">
    <property type="taxonomic scope" value="Bacteria"/>
</dbReference>
<dbReference type="PANTHER" id="PTHR43172:SF1">
    <property type="entry name" value="ADENYLOSUCCINATE LYASE"/>
    <property type="match status" value="1"/>
</dbReference>
<dbReference type="GO" id="GO:0006189">
    <property type="term" value="P:'de novo' IMP biosynthetic process"/>
    <property type="evidence" value="ECO:0007669"/>
    <property type="project" value="UniProtKB-UniPathway"/>
</dbReference>
<dbReference type="Gene3D" id="1.20.200.10">
    <property type="entry name" value="Fumarase/aspartase (Central domain)"/>
    <property type="match status" value="1"/>
</dbReference>
<sequence length="477" mass="54711">MINREVYQNPLNERYSSKEMSYIFSDENKFKTWRKLWIALAESQKELGLNIDDNQIQNMKDFESNINYDIAKQIEKETRHDVMSHVKAFGMQAELAKGIIHLGATSCYVGDNTDLINMFKALELIEIKLASVINNLSKFAIEYKSVPTLGFTHFQAAQLTTVGKRATLWLYDLLMDLEEVTYRKNKIYLRGVKGTTGTQASFLELFNHDHDKVKELDEKVCEKMGFKKSYPVTGQTYSRKVDSYVLSSLSSIAQSLHKMTNDIRLLQHLKELEEPFESTQIGSSAMAYKRNPMRSERISSLSKYIINLAQNPALVHSTQWLERTLDDSANRRLAIGEAFLATDAILEIAINVTNGLVVYENMINRHINEELPFMATEYILMEAVKKGGDRQELHEKIRVYSMEAAKNVKINGGHNNLIELLANDAEFNLDEVEIKNVLKAENFIGRSKEQVEEFILNDVNPILEKYKNLVKDVELNV</sequence>
<dbReference type="UniPathway" id="UPA00075">
    <property type="reaction ID" value="UER00336"/>
</dbReference>
<dbReference type="InterPro" id="IPR022761">
    <property type="entry name" value="Fumarate_lyase_N"/>
</dbReference>
<dbReference type="InterPro" id="IPR008948">
    <property type="entry name" value="L-Aspartase-like"/>
</dbReference>
<dbReference type="InterPro" id="IPR004769">
    <property type="entry name" value="Pur_lyase"/>
</dbReference>
<dbReference type="AlphaFoldDB" id="E3PY43"/>
<dbReference type="SMART" id="SM00998">
    <property type="entry name" value="ADSL_C"/>
    <property type="match status" value="1"/>
</dbReference>
<comment type="catalytic activity">
    <reaction evidence="4">
        <text>(2S)-2-[5-amino-1-(5-phospho-beta-D-ribosyl)imidazole-4-carboxamido]succinate = 5-amino-1-(5-phospho-beta-D-ribosyl)imidazole-4-carboxamide + fumarate</text>
        <dbReference type="Rhea" id="RHEA:23920"/>
        <dbReference type="ChEBI" id="CHEBI:29806"/>
        <dbReference type="ChEBI" id="CHEBI:58443"/>
        <dbReference type="ChEBI" id="CHEBI:58475"/>
        <dbReference type="EC" id="4.3.2.2"/>
    </reaction>
</comment>
<protein>
    <recommendedName>
        <fullName evidence="3 4">Adenylosuccinate lyase</fullName>
        <shortName evidence="4">ASL</shortName>
        <ecNumber evidence="3 4">4.3.2.2</ecNumber>
    </recommendedName>
    <alternativeName>
        <fullName evidence="4">Adenylosuccinase</fullName>
    </alternativeName>
</protein>
<dbReference type="PROSITE" id="PS00163">
    <property type="entry name" value="FUMARATE_LYASES"/>
    <property type="match status" value="1"/>
</dbReference>
<dbReference type="GO" id="GO:0008652">
    <property type="term" value="P:amino acid biosynthetic process"/>
    <property type="evidence" value="ECO:0007669"/>
    <property type="project" value="UniProtKB-KW"/>
</dbReference>
<dbReference type="GO" id="GO:0004018">
    <property type="term" value="F:N6-(1,2-dicarboxyethyl)AMP AMP-lyase (fumarate-forming) activity"/>
    <property type="evidence" value="ECO:0007669"/>
    <property type="project" value="UniProtKB-UniRule"/>
</dbReference>
<keyword evidence="4" id="KW-0658">Purine biosynthesis</keyword>
<accession>E3PY43</accession>
<reference evidence="7" key="1">
    <citation type="journal article" date="2010" name="BMC Genomics">
        <title>Clostridium sticklandii, a specialist in amino acid degradation:revisiting its metabolism through its genome sequence.</title>
        <authorList>
            <person name="Fonknechten N."/>
            <person name="Chaussonnerie S."/>
            <person name="Tricot S."/>
            <person name="Lajus A."/>
            <person name="Andreesen J.R."/>
            <person name="Perchat N."/>
            <person name="Pelletier E."/>
            <person name="Gouyvenoux M."/>
            <person name="Barbe V."/>
            <person name="Salanoubat M."/>
            <person name="Le Paslier D."/>
            <person name="Weissenbach J."/>
            <person name="Cohen G.N."/>
            <person name="Kreimeyer A."/>
        </authorList>
    </citation>
    <scope>NUCLEOTIDE SEQUENCE [LARGE SCALE GENOMIC DNA]</scope>
    <source>
        <strain evidence="7">ATCC 12662 / DSM 519 / JCM 1433 / CCUG 9281 / NCIMB 10654 / HF</strain>
    </source>
</reference>
<dbReference type="EMBL" id="FP565809">
    <property type="protein sequence ID" value="CBH21358.1"/>
    <property type="molecule type" value="Genomic_DNA"/>
</dbReference>
<comment type="similarity">
    <text evidence="4">Belongs to the lyase 1 family. Adenylosuccinate lyase subfamily.</text>
</comment>
<keyword evidence="7" id="KW-1185">Reference proteome</keyword>
<organism evidence="6 7">
    <name type="scientific">Acetoanaerobium sticklandii (strain ATCC 12662 / DSM 519 / JCM 1433 / CCUG 9281 / NCIMB 10654 / HF)</name>
    <name type="common">Clostridium sticklandii</name>
    <dbReference type="NCBI Taxonomy" id="499177"/>
    <lineage>
        <taxon>Bacteria</taxon>
        <taxon>Bacillati</taxon>
        <taxon>Bacillota</taxon>
        <taxon>Clostridia</taxon>
        <taxon>Peptostreptococcales</taxon>
        <taxon>Filifactoraceae</taxon>
        <taxon>Acetoanaerobium</taxon>
    </lineage>
</organism>
<dbReference type="STRING" id="1511.CLOST_1238"/>
<dbReference type="Gene3D" id="1.10.40.30">
    <property type="entry name" value="Fumarase/aspartase (C-terminal domain)"/>
    <property type="match status" value="1"/>
</dbReference>
<gene>
    <name evidence="6" type="primary">ADSL</name>
    <name evidence="6" type="ordered locus">CLOST_1238</name>
</gene>
<dbReference type="SUPFAM" id="SSF48557">
    <property type="entry name" value="L-aspartase-like"/>
    <property type="match status" value="1"/>
</dbReference>
<evidence type="ECO:0000313" key="7">
    <source>
        <dbReference type="Proteomes" id="UP000007041"/>
    </source>
</evidence>
<dbReference type="HOGENOM" id="CLU_030949_1_1_9"/>
<dbReference type="NCBIfam" id="TIGR00928">
    <property type="entry name" value="purB"/>
    <property type="match status" value="1"/>
</dbReference>
<dbReference type="UniPathway" id="UPA00074">
    <property type="reaction ID" value="UER00132"/>
</dbReference>
<dbReference type="PRINTS" id="PR00149">
    <property type="entry name" value="FUMRATELYASE"/>
</dbReference>
<comment type="pathway">
    <text evidence="4">Purine metabolism; AMP biosynthesis via de novo pathway; AMP from IMP: step 2/2.</text>
</comment>
<dbReference type="GO" id="GO:0005829">
    <property type="term" value="C:cytosol"/>
    <property type="evidence" value="ECO:0007669"/>
    <property type="project" value="TreeGrafter"/>
</dbReference>
<comment type="pathway">
    <text evidence="4">Purine metabolism; IMP biosynthesis via de novo pathway; 5-amino-1-(5-phospho-D-ribosyl)imidazole-4-carboxamide from 5-amino-1-(5-phospho-D-ribosyl)imidazole-4-carboxylate: step 2/2.</text>
</comment>
<keyword evidence="1" id="KW-0028">Amino-acid biosynthesis</keyword>
<evidence type="ECO:0000256" key="4">
    <source>
        <dbReference type="RuleBase" id="RU361172"/>
    </source>
</evidence>
<evidence type="ECO:0000256" key="3">
    <source>
        <dbReference type="NCBIfam" id="TIGR00928"/>
    </source>
</evidence>
<dbReference type="PANTHER" id="PTHR43172">
    <property type="entry name" value="ADENYLOSUCCINATE LYASE"/>
    <property type="match status" value="1"/>
</dbReference>
<feature type="domain" description="Adenylosuccinate lyase C-terminal" evidence="5">
    <location>
        <begin position="371"/>
        <end position="455"/>
    </location>
</feature>
<dbReference type="InterPro" id="IPR020557">
    <property type="entry name" value="Fumarate_lyase_CS"/>
</dbReference>
<dbReference type="Proteomes" id="UP000007041">
    <property type="component" value="Chromosome"/>
</dbReference>
<evidence type="ECO:0000256" key="2">
    <source>
        <dbReference type="ARBA" id="ARBA00023239"/>
    </source>
</evidence>